<name>A0A0Q9Y918_9GAMM</name>
<reference evidence="3" key="2">
    <citation type="journal article" date="2016" name="Genome Announc.">
        <title>Draft Genome Sequences of Two Novel Amoeba-Resistant Intranuclear Bacteria, 'Candidatus Berkiella cookevillensis' and 'Candidatus Berkiella aquae'.</title>
        <authorList>
            <person name="Mehari Y.T."/>
            <person name="Arivett B.A."/>
            <person name="Farone A.L."/>
            <person name="Gunderson J.H."/>
            <person name="Farone M.B."/>
        </authorList>
    </citation>
    <scope>NUCLEOTIDE SEQUENCE</scope>
    <source>
        <strain evidence="3">CC99</strain>
    </source>
</reference>
<organism evidence="2">
    <name type="scientific">Candidatus Berkiella cookevillensis</name>
    <dbReference type="NCBI Taxonomy" id="437022"/>
    <lineage>
        <taxon>Bacteria</taxon>
        <taxon>Pseudomonadati</taxon>
        <taxon>Pseudomonadota</taxon>
        <taxon>Gammaproteobacteria</taxon>
        <taxon>Candidatus Berkiellales</taxon>
        <taxon>Candidatus Berkiellaceae</taxon>
        <taxon>Candidatus Berkiella</taxon>
    </lineage>
</organism>
<dbReference type="InterPro" id="IPR011600">
    <property type="entry name" value="Pept_C14_caspase"/>
</dbReference>
<dbReference type="AlphaFoldDB" id="A0A0Q9Y918"/>
<protein>
    <submittedName>
        <fullName evidence="2">Caspase domain protein</fullName>
    </submittedName>
    <submittedName>
        <fullName evidence="3">Caspase family protein</fullName>
    </submittedName>
</protein>
<dbReference type="GO" id="GO:0006508">
    <property type="term" value="P:proteolysis"/>
    <property type="evidence" value="ECO:0007669"/>
    <property type="project" value="InterPro"/>
</dbReference>
<dbReference type="PANTHER" id="PTHR48104">
    <property type="entry name" value="METACASPASE-4"/>
    <property type="match status" value="1"/>
</dbReference>
<dbReference type="STRING" id="437022.CC99x_02443"/>
<dbReference type="Pfam" id="PF00656">
    <property type="entry name" value="Peptidase_C14"/>
    <property type="match status" value="1"/>
</dbReference>
<dbReference type="EMBL" id="LKHV02000001">
    <property type="protein sequence ID" value="MCS5707364.1"/>
    <property type="molecule type" value="Genomic_DNA"/>
</dbReference>
<evidence type="ECO:0000313" key="2">
    <source>
        <dbReference type="EMBL" id="KRG17295.1"/>
    </source>
</evidence>
<dbReference type="SUPFAM" id="SSF52129">
    <property type="entry name" value="Caspase-like"/>
    <property type="match status" value="1"/>
</dbReference>
<evidence type="ECO:0000259" key="1">
    <source>
        <dbReference type="Pfam" id="PF00656"/>
    </source>
</evidence>
<reference evidence="2" key="1">
    <citation type="submission" date="2015-09" db="EMBL/GenBank/DDBJ databases">
        <title>Draft Genome Sequences of Two Novel Amoeba-resistant Intranuclear Bacteria, Candidatus Berkiella cookevillensis and Candidatus Berkiella aquae.</title>
        <authorList>
            <person name="Mehari Y.T."/>
            <person name="Arivett B.A."/>
            <person name="Farone A.L."/>
            <person name="Gunderson J.H."/>
            <person name="Farone M.B."/>
        </authorList>
    </citation>
    <scope>NUCLEOTIDE SEQUENCE [LARGE SCALE GENOMIC DNA]</scope>
    <source>
        <strain evidence="2">CC99</strain>
    </source>
</reference>
<feature type="domain" description="Peptidase C14 caspase" evidence="1">
    <location>
        <begin position="3"/>
        <end position="240"/>
    </location>
</feature>
<dbReference type="GO" id="GO:0004197">
    <property type="term" value="F:cysteine-type endopeptidase activity"/>
    <property type="evidence" value="ECO:0007669"/>
    <property type="project" value="InterPro"/>
</dbReference>
<dbReference type="Proteomes" id="UP000051494">
    <property type="component" value="Unassembled WGS sequence"/>
</dbReference>
<gene>
    <name evidence="3" type="ORF">CC99x_000455</name>
    <name evidence="2" type="ORF">CC99x_02443</name>
</gene>
<dbReference type="PANTHER" id="PTHR48104:SF30">
    <property type="entry name" value="METACASPASE-1"/>
    <property type="match status" value="1"/>
</dbReference>
<dbReference type="InterPro" id="IPR029030">
    <property type="entry name" value="Caspase-like_dom_sf"/>
</dbReference>
<evidence type="ECO:0000313" key="4">
    <source>
        <dbReference type="Proteomes" id="UP000051494"/>
    </source>
</evidence>
<dbReference type="OrthoDB" id="1491023at2"/>
<dbReference type="GO" id="GO:0005737">
    <property type="term" value="C:cytoplasm"/>
    <property type="evidence" value="ECO:0007669"/>
    <property type="project" value="TreeGrafter"/>
</dbReference>
<dbReference type="InterPro" id="IPR050452">
    <property type="entry name" value="Metacaspase"/>
</dbReference>
<dbReference type="RefSeq" id="WP_057625530.1">
    <property type="nucleotide sequence ID" value="NZ_LKHV02000001.1"/>
</dbReference>
<dbReference type="Gene3D" id="3.40.50.12660">
    <property type="match status" value="1"/>
</dbReference>
<dbReference type="EMBL" id="LKHV01000019">
    <property type="protein sequence ID" value="KRG17295.1"/>
    <property type="molecule type" value="Genomic_DNA"/>
</dbReference>
<sequence>MANKALLIGINYLGTSARLNGCANDIKAIQSLLQKNGYEADNIKMLSDDIAGAIAPTRRNILNELKALIKNAKAGDTLFFHYSGHGTYTRDLSLDEKDGRDEAICPISGGDIIDDELNAIVRTLPKNVKMLCLFDSCHSGTVLDLENNLIEKGTRRPRFSEHGYAVMMSGCRDAETSADAYIDKRYQGAMTAAFLNMVEEYKGLKNILDILLSNSKKRMTGFLEKMHIWLENNEFPQRPNIAFEGSLPSITPMLTGLRVGRYNLRVTPSRNKESHDTVVTEPENHISTLPRNKPLARELRMLLR</sequence>
<keyword evidence="4" id="KW-1185">Reference proteome</keyword>
<proteinExistence type="predicted"/>
<reference evidence="3" key="3">
    <citation type="submission" date="2021-06" db="EMBL/GenBank/DDBJ databases">
        <title>Genomic Description and Analysis of Intracellular Bacteria, Candidatus Berkiella cookevillensis and Candidatus Berkiella aquae.</title>
        <authorList>
            <person name="Kidane D.T."/>
            <person name="Mehari Y.T."/>
            <person name="Rice F.C."/>
            <person name="Arivett B.A."/>
            <person name="Farone A.L."/>
            <person name="Berk S.G."/>
            <person name="Farone M.B."/>
        </authorList>
    </citation>
    <scope>NUCLEOTIDE SEQUENCE</scope>
    <source>
        <strain evidence="3">CC99</strain>
    </source>
</reference>
<evidence type="ECO:0000313" key="3">
    <source>
        <dbReference type="EMBL" id="MCS5707364.1"/>
    </source>
</evidence>
<comment type="caution">
    <text evidence="2">The sequence shown here is derived from an EMBL/GenBank/DDBJ whole genome shotgun (WGS) entry which is preliminary data.</text>
</comment>
<accession>A0A0Q9Y918</accession>